<dbReference type="EMBL" id="MG779309">
    <property type="protein sequence ID" value="AUV58103.1"/>
    <property type="molecule type" value="Genomic_DNA"/>
</dbReference>
<protein>
    <submittedName>
        <fullName evidence="1">Uncharacterized protein</fullName>
    </submittedName>
</protein>
<evidence type="ECO:0000313" key="1">
    <source>
        <dbReference type="EMBL" id="AUV58103.1"/>
    </source>
</evidence>
<sequence>MSQINSCNCPMILQLNSPQFKTQPVENQINFIIDESLKSITSLNNLQIQLLNKIIFGLKNKIITRDELNNLFNCMTASYSQINNLHIGINNLYQILVEYKSKQHH</sequence>
<name>A0A2K9V7C8_9VIRU</name>
<proteinExistence type="predicted"/>
<reference evidence="1" key="1">
    <citation type="submission" date="2018-01" db="EMBL/GenBank/DDBJ databases">
        <title>Draft genome sequence of Bandra megavirus.</title>
        <authorList>
            <person name="Chatterjee A."/>
            <person name="Yadav R."/>
            <person name="Kondabagil K."/>
        </authorList>
    </citation>
    <scope>NUCLEOTIDE SEQUENCE</scope>
    <source>
        <strain evidence="1">KK-1</strain>
    </source>
</reference>
<organism evidence="1">
    <name type="scientific">Bandra megavirus</name>
    <dbReference type="NCBI Taxonomy" id="2071566"/>
    <lineage>
        <taxon>Viruses</taxon>
        <taxon>Varidnaviria</taxon>
        <taxon>Bamfordvirae</taxon>
        <taxon>Nucleocytoviricota</taxon>
        <taxon>Megaviricetes</taxon>
        <taxon>Imitervirales</taxon>
        <taxon>Mimiviridae</taxon>
        <taxon>Megamimivirinae</taxon>
        <taxon>Megavirus</taxon>
    </lineage>
</organism>
<accession>A0A2K9V7C8</accession>